<keyword evidence="10" id="KW-0067">ATP-binding</keyword>
<feature type="transmembrane region" description="Helical" evidence="24">
    <location>
        <begin position="328"/>
        <end position="353"/>
    </location>
</feature>
<feature type="transmembrane region" description="Helical" evidence="24">
    <location>
        <begin position="941"/>
        <end position="963"/>
    </location>
</feature>
<dbReference type="RefSeq" id="XP_006692548.1">
    <property type="nucleotide sequence ID" value="XM_006692485.1"/>
</dbReference>
<gene>
    <name evidence="26" type="ORF">CTHT_0020740</name>
</gene>
<feature type="transmembrane region" description="Helical" evidence="24">
    <location>
        <begin position="301"/>
        <end position="322"/>
    </location>
</feature>
<dbReference type="GO" id="GO:0016887">
    <property type="term" value="F:ATP hydrolysis activity"/>
    <property type="evidence" value="ECO:0007669"/>
    <property type="project" value="InterPro"/>
</dbReference>
<dbReference type="InterPro" id="IPR001757">
    <property type="entry name" value="P_typ_ATPase"/>
</dbReference>
<proteinExistence type="inferred from homology"/>
<dbReference type="Pfam" id="PF13246">
    <property type="entry name" value="Cation_ATPase"/>
    <property type="match status" value="1"/>
</dbReference>
<feature type="transmembrane region" description="Helical" evidence="24">
    <location>
        <begin position="773"/>
        <end position="794"/>
    </location>
</feature>
<evidence type="ECO:0000256" key="20">
    <source>
        <dbReference type="ARBA" id="ARBA00035029"/>
    </source>
</evidence>
<keyword evidence="14 24" id="KW-1133">Transmembrane helix</keyword>
<evidence type="ECO:0000256" key="19">
    <source>
        <dbReference type="ARBA" id="ARBA00035017"/>
    </source>
</evidence>
<dbReference type="Gene3D" id="1.20.1110.10">
    <property type="entry name" value="Calcium-transporting ATPase, transmembrane domain"/>
    <property type="match status" value="2"/>
</dbReference>
<feature type="region of interest" description="Disordered" evidence="23">
    <location>
        <begin position="1"/>
        <end position="25"/>
    </location>
</feature>
<dbReference type="GO" id="GO:0046872">
    <property type="term" value="F:metal ion binding"/>
    <property type="evidence" value="ECO:0007669"/>
    <property type="project" value="UniProtKB-KW"/>
</dbReference>
<dbReference type="Pfam" id="PF13848">
    <property type="entry name" value="Thioredoxin_6"/>
    <property type="match status" value="1"/>
</dbReference>
<comment type="subcellular location">
    <subcellularLocation>
        <location evidence="2">Cell membrane</location>
        <topology evidence="2">Multi-pass membrane protein</topology>
    </subcellularLocation>
</comment>
<dbReference type="CDD" id="cd02961">
    <property type="entry name" value="PDI_a_family"/>
    <property type="match status" value="1"/>
</dbReference>
<keyword evidence="9" id="KW-0547">Nucleotide-binding</keyword>
<evidence type="ECO:0000256" key="10">
    <source>
        <dbReference type="ARBA" id="ARBA00022840"/>
    </source>
</evidence>
<dbReference type="InterPro" id="IPR059000">
    <property type="entry name" value="ATPase_P-type_domA"/>
</dbReference>
<evidence type="ECO:0000259" key="25">
    <source>
        <dbReference type="SMART" id="SM00831"/>
    </source>
</evidence>
<dbReference type="Gene3D" id="3.40.50.1000">
    <property type="entry name" value="HAD superfamily/HAD-like"/>
    <property type="match status" value="1"/>
</dbReference>
<evidence type="ECO:0000313" key="26">
    <source>
        <dbReference type="EMBL" id="EGS22529.1"/>
    </source>
</evidence>
<dbReference type="SUPFAM" id="SSF52833">
    <property type="entry name" value="Thioredoxin-like"/>
    <property type="match status" value="2"/>
</dbReference>
<dbReference type="HOGENOM" id="CLU_002360_3_0_1"/>
<dbReference type="Pfam" id="PF08282">
    <property type="entry name" value="Hydrolase_3"/>
    <property type="match status" value="1"/>
</dbReference>
<dbReference type="EC" id="7.2.2.3" evidence="20"/>
<dbReference type="InterPro" id="IPR023214">
    <property type="entry name" value="HAD_sf"/>
</dbReference>
<accession>G0S3E6</accession>
<dbReference type="PRINTS" id="PR00119">
    <property type="entry name" value="CATATPASE"/>
</dbReference>
<evidence type="ECO:0000313" key="27">
    <source>
        <dbReference type="Proteomes" id="UP000008066"/>
    </source>
</evidence>
<dbReference type="Gene3D" id="3.40.30.10">
    <property type="entry name" value="Glutaredoxin"/>
    <property type="match status" value="2"/>
</dbReference>
<keyword evidence="12" id="KW-0630">Potassium</keyword>
<dbReference type="GeneID" id="18256112"/>
<dbReference type="SMART" id="SM00831">
    <property type="entry name" value="Cation_ATPase_N"/>
    <property type="match status" value="1"/>
</dbReference>
<dbReference type="Pfam" id="PF00689">
    <property type="entry name" value="Cation_ATPase_C"/>
    <property type="match status" value="1"/>
</dbReference>
<reference evidence="26 27" key="1">
    <citation type="journal article" date="2011" name="Cell">
        <title>Insight into structure and assembly of the nuclear pore complex by utilizing the genome of a eukaryotic thermophile.</title>
        <authorList>
            <person name="Amlacher S."/>
            <person name="Sarges P."/>
            <person name="Flemming D."/>
            <person name="van Noort V."/>
            <person name="Kunze R."/>
            <person name="Devos D.P."/>
            <person name="Arumugam M."/>
            <person name="Bork P."/>
            <person name="Hurt E."/>
        </authorList>
    </citation>
    <scope>NUCLEOTIDE SEQUENCE [LARGE SCALE GENOMIC DNA]</scope>
    <source>
        <strain evidence="27">DSM 1495 / CBS 144.50 / IMI 039719</strain>
    </source>
</reference>
<comment type="cofactor">
    <cofactor evidence="1">
        <name>Mg(2+)</name>
        <dbReference type="ChEBI" id="CHEBI:18420"/>
    </cofactor>
</comment>
<dbReference type="FunFam" id="1.20.1110.10:FF:000015">
    <property type="entry name" value="Sodium ion P-type ATPase"/>
    <property type="match status" value="1"/>
</dbReference>
<dbReference type="Pfam" id="PF00690">
    <property type="entry name" value="Cation_ATPase_N"/>
    <property type="match status" value="1"/>
</dbReference>
<dbReference type="Pfam" id="PF00122">
    <property type="entry name" value="E1-E2_ATPase"/>
    <property type="match status" value="1"/>
</dbReference>
<evidence type="ECO:0000256" key="7">
    <source>
        <dbReference type="ARBA" id="ARBA00022692"/>
    </source>
</evidence>
<dbReference type="InterPro" id="IPR023299">
    <property type="entry name" value="ATPase_P-typ_cyto_dom_N"/>
</dbReference>
<keyword evidence="27" id="KW-1185">Reference proteome</keyword>
<dbReference type="eggNOG" id="KOG0202">
    <property type="taxonomic scope" value="Eukaryota"/>
</dbReference>
<dbReference type="InterPro" id="IPR004014">
    <property type="entry name" value="ATPase_P-typ_cation-transptr_N"/>
</dbReference>
<keyword evidence="7 24" id="KW-0812">Transmembrane</keyword>
<evidence type="ECO:0000256" key="18">
    <source>
        <dbReference type="ARBA" id="ARBA00023201"/>
    </source>
</evidence>
<dbReference type="OrthoDB" id="3352408at2759"/>
<dbReference type="EMBL" id="GL988040">
    <property type="protein sequence ID" value="EGS22529.1"/>
    <property type="molecule type" value="Genomic_DNA"/>
</dbReference>
<feature type="transmembrane region" description="Helical" evidence="24">
    <location>
        <begin position="851"/>
        <end position="878"/>
    </location>
</feature>
<keyword evidence="6" id="KW-0597">Phosphoprotein</keyword>
<dbReference type="InterPro" id="IPR036249">
    <property type="entry name" value="Thioredoxin-like_sf"/>
</dbReference>
<keyword evidence="17 24" id="KW-0472">Membrane</keyword>
<dbReference type="InterPro" id="IPR006068">
    <property type="entry name" value="ATPase_P-typ_cation-transptr_C"/>
</dbReference>
<keyword evidence="16" id="KW-0406">Ion transport</keyword>
<evidence type="ECO:0000256" key="9">
    <source>
        <dbReference type="ARBA" id="ARBA00022741"/>
    </source>
</evidence>
<dbReference type="OMA" id="ICNCMTL"/>
<keyword evidence="5" id="KW-0633">Potassium transport</keyword>
<keyword evidence="18" id="KW-0739">Sodium transport</keyword>
<keyword evidence="4" id="KW-1003">Cell membrane</keyword>
<dbReference type="Proteomes" id="UP000008066">
    <property type="component" value="Unassembled WGS sequence"/>
</dbReference>
<dbReference type="GO" id="GO:0005524">
    <property type="term" value="F:ATP binding"/>
    <property type="evidence" value="ECO:0007669"/>
    <property type="project" value="UniProtKB-KW"/>
</dbReference>
<evidence type="ECO:0000256" key="15">
    <source>
        <dbReference type="ARBA" id="ARBA00023053"/>
    </source>
</evidence>
<keyword evidence="8" id="KW-0479">Metal-binding</keyword>
<dbReference type="SUPFAM" id="SSF81653">
    <property type="entry name" value="Calcium ATPase, transduction domain A"/>
    <property type="match status" value="1"/>
</dbReference>
<evidence type="ECO:0000256" key="1">
    <source>
        <dbReference type="ARBA" id="ARBA00001946"/>
    </source>
</evidence>
<evidence type="ECO:0000256" key="16">
    <source>
        <dbReference type="ARBA" id="ARBA00023065"/>
    </source>
</evidence>
<sequence length="1375" mass="152464">MGAKKRQLPEGHVSGQANGPLSRPAHNVPFTQVAKELNTDLASGLNREEAAARLLKYGPNDLGEEKGVRRLEILIAQVVNAMTLILLLALAACLAIRAWIESGVLGFLIAINIIIGYFQDLQAAKTIASLKSLNSATARVIRNGVTSVIPAAEVVPGDVIELKVGDSVPADARVSEAVNLEADEALLTGESVPVRKDPDQVYDDENVGPGDRANVVFSSSIITKGRGRAVVFATGMCTEIGAIAAALEDDGTKKRKVRKNKNGRAGVWEWVEYGVLRTWDWVGGFLGINVGTPLQRKLSQLFWYVFLFAVACFVVVLAANKFHTRSDVVIYAVATAVGTLPVTLVVVLTITMAAGTKVMVQRNVIVRNMRSLEALGGVTSKMVTRMAWIPGLGTYSVNTDDPYNPDAGIVTFIHAEPREISSDEGSPVTPESETQPVLKEYLTIASLANLAKVTKTGGAWQAHGDPTEIALKVFATRFNRSEDAEKAEWKEIAEFPFDSSIKLMSMLYTNIPTSRVSIFTKGAVERVLANCSTILSLENTPVPLTASHYTQIHANMESLARRGLRVLALASRHDFAPISPESSRRGQLNRAEFEHSLTFCGLIGIYDPPRPESRPSVFKALRAGISVHMLTGDHPFTAKAIAAEVGILPSRMELIRSDIAQGMVMTAAEFDRLTDEEIDALPELPLVVARCTPNTKVRMIDALHRRGKYVAMTGDGVNDSPSLKRADVGIAMGLNGSDVAKSAADIVLSDDNFASILNAIEEGRRIFDNVQKFMLHVLSANVGFVTTLMVGLAYKDKSGTSVYQVTPIEILWMLLVAGAFTETGLGFEAASKHILSRPPQSLKYGVFTREFLADLVAYGILMAICLLSSFIIVIFGLYDGNFGVDCNLRYSPSCEGVFRARSTCYTSMMWIFVFFAWELIDARLSFFHGAFRNTKKWALRLWRNPFLFWSVVVGFVSVFPTLYIPVINKRVFLHAGLDKEWGVVFAMTVLFFLGAEGWKWAKRVYLRKHGLMERKGAGASEEDIEKAAFERWYERRDVNKEGTQPYLNMKPWTWVEGENELRTAIEKDGRALVAYVVPDERHSKWLEPEWASVEQSSRIPVLSIDCSTHFRLCQQADASSVPAIRLSYSDGTFHRYRGPRNSHSILSFVERMSRPALSHIDSSNVTSFQGMDAITLVAQFEPEDKHLRQEFERLARKYRDQYSFAVKKSQEQTESRVECYNKLDDIHHTLTEFKTIGAMENFIRLCSRPLIPELTRKNELTFYKTGKSLVHFLTSNSYDKATFISQMRPLAKKYAEYLHFLVTDAHEYPDAASMLGLQPGISGLSVQSPNTGNVYPYRGKEKLTAEVVERFLGDIIQGRVQPWQPGENAAGHDEL</sequence>
<dbReference type="eggNOG" id="KOG0190">
    <property type="taxonomic scope" value="Eukaryota"/>
</dbReference>
<evidence type="ECO:0000256" key="11">
    <source>
        <dbReference type="ARBA" id="ARBA00022842"/>
    </source>
</evidence>
<dbReference type="FunFam" id="2.70.150.10:FF:000160">
    <property type="entry name" value="Sarcoplasmic/endoplasmic reticulum calcium ATPase 1"/>
    <property type="match status" value="1"/>
</dbReference>
<dbReference type="STRING" id="759272.G0S3E6"/>
<dbReference type="InterPro" id="IPR013766">
    <property type="entry name" value="Thioredoxin_domain"/>
</dbReference>
<comment type="catalytic activity">
    <reaction evidence="22">
        <text>Na(+)(in) + ATP + H2O = Na(+)(out) + ADP + phosphate + H(+)</text>
        <dbReference type="Rhea" id="RHEA:14633"/>
        <dbReference type="ChEBI" id="CHEBI:15377"/>
        <dbReference type="ChEBI" id="CHEBI:15378"/>
        <dbReference type="ChEBI" id="CHEBI:29101"/>
        <dbReference type="ChEBI" id="CHEBI:30616"/>
        <dbReference type="ChEBI" id="CHEBI:43474"/>
        <dbReference type="ChEBI" id="CHEBI:456216"/>
        <dbReference type="EC" id="7.2.2.3"/>
    </reaction>
    <physiologicalReaction direction="left-to-right" evidence="22">
        <dbReference type="Rhea" id="RHEA:14634"/>
    </physiologicalReaction>
</comment>
<dbReference type="Gene3D" id="3.40.1110.10">
    <property type="entry name" value="Calcium-transporting ATPase, cytoplasmic domain N"/>
    <property type="match status" value="1"/>
</dbReference>
<dbReference type="SUPFAM" id="SSF56784">
    <property type="entry name" value="HAD-like"/>
    <property type="match status" value="1"/>
</dbReference>
<keyword evidence="11" id="KW-0460">Magnesium</keyword>
<evidence type="ECO:0000256" key="2">
    <source>
        <dbReference type="ARBA" id="ARBA00004651"/>
    </source>
</evidence>
<dbReference type="GO" id="GO:0005886">
    <property type="term" value="C:plasma membrane"/>
    <property type="evidence" value="ECO:0007669"/>
    <property type="project" value="UniProtKB-SubCell"/>
</dbReference>
<feature type="transmembrane region" description="Helical" evidence="24">
    <location>
        <begin position="983"/>
        <end position="1001"/>
    </location>
</feature>
<dbReference type="InterPro" id="IPR006414">
    <property type="entry name" value="P-type_ATPase_IID"/>
</dbReference>
<dbReference type="FunFam" id="3.40.1110.10:FF:000039">
    <property type="entry name" value="Sodium P-type ATPase"/>
    <property type="match status" value="1"/>
</dbReference>
<evidence type="ECO:0000256" key="4">
    <source>
        <dbReference type="ARBA" id="ARBA00022475"/>
    </source>
</evidence>
<dbReference type="Gene3D" id="2.70.150.10">
    <property type="entry name" value="Calcium-transporting ATPase, cytoplasmic transduction domain A"/>
    <property type="match status" value="1"/>
</dbReference>
<comment type="similarity">
    <text evidence="19">Belongs to the cation transport ATPase (P-type) (TC 3.A.3) family. Type IID subfamily.</text>
</comment>
<name>G0S3E6_CHATD</name>
<evidence type="ECO:0000256" key="13">
    <source>
        <dbReference type="ARBA" id="ARBA00022967"/>
    </source>
</evidence>
<evidence type="ECO:0000256" key="12">
    <source>
        <dbReference type="ARBA" id="ARBA00022958"/>
    </source>
</evidence>
<feature type="domain" description="Cation-transporting P-type ATPase N-terminal" evidence="25">
    <location>
        <begin position="24"/>
        <end position="98"/>
    </location>
</feature>
<dbReference type="KEGG" id="cthr:CTHT_0020740"/>
<organism evidence="27">
    <name type="scientific">Chaetomium thermophilum (strain DSM 1495 / CBS 144.50 / IMI 039719)</name>
    <name type="common">Thermochaetoides thermophila</name>
    <dbReference type="NCBI Taxonomy" id="759272"/>
    <lineage>
        <taxon>Eukaryota</taxon>
        <taxon>Fungi</taxon>
        <taxon>Dikarya</taxon>
        <taxon>Ascomycota</taxon>
        <taxon>Pezizomycotina</taxon>
        <taxon>Sordariomycetes</taxon>
        <taxon>Sordariomycetidae</taxon>
        <taxon>Sordariales</taxon>
        <taxon>Chaetomiaceae</taxon>
        <taxon>Thermochaetoides</taxon>
    </lineage>
</organism>
<keyword evidence="13" id="KW-1278">Translocase</keyword>
<evidence type="ECO:0000256" key="21">
    <source>
        <dbReference type="ARBA" id="ARBA00048599"/>
    </source>
</evidence>
<dbReference type="GO" id="GO:0006813">
    <property type="term" value="P:potassium ion transport"/>
    <property type="evidence" value="ECO:0007669"/>
    <property type="project" value="UniProtKB-KW"/>
</dbReference>
<protein>
    <recommendedName>
        <fullName evidence="20">P-type Na(+) transporter</fullName>
        <ecNumber evidence="20">7.2.2.3</ecNumber>
    </recommendedName>
</protein>
<dbReference type="FunFam" id="3.40.50.1000:FF:000047">
    <property type="entry name" value="Sodium P-type ATPase"/>
    <property type="match status" value="1"/>
</dbReference>
<dbReference type="NCBIfam" id="TIGR01523">
    <property type="entry name" value="ATPase-IID_K-Na"/>
    <property type="match status" value="1"/>
</dbReference>
<evidence type="ECO:0000256" key="3">
    <source>
        <dbReference type="ARBA" id="ARBA00022448"/>
    </source>
</evidence>
<dbReference type="PANTHER" id="PTHR42861">
    <property type="entry name" value="CALCIUM-TRANSPORTING ATPASE"/>
    <property type="match status" value="1"/>
</dbReference>
<evidence type="ECO:0000256" key="17">
    <source>
        <dbReference type="ARBA" id="ARBA00023136"/>
    </source>
</evidence>
<dbReference type="NCBIfam" id="TIGR01494">
    <property type="entry name" value="ATPase_P-type"/>
    <property type="match status" value="1"/>
</dbReference>
<evidence type="ECO:0000256" key="8">
    <source>
        <dbReference type="ARBA" id="ARBA00022723"/>
    </source>
</evidence>
<evidence type="ECO:0000256" key="6">
    <source>
        <dbReference type="ARBA" id="ARBA00022553"/>
    </source>
</evidence>
<dbReference type="Pfam" id="PF00085">
    <property type="entry name" value="Thioredoxin"/>
    <property type="match status" value="1"/>
</dbReference>
<evidence type="ECO:0000256" key="14">
    <source>
        <dbReference type="ARBA" id="ARBA00022989"/>
    </source>
</evidence>
<keyword evidence="15" id="KW-0915">Sodium</keyword>
<dbReference type="InterPro" id="IPR036412">
    <property type="entry name" value="HAD-like_sf"/>
</dbReference>
<dbReference type="InterPro" id="IPR023298">
    <property type="entry name" value="ATPase_P-typ_TM_dom_sf"/>
</dbReference>
<evidence type="ECO:0000256" key="5">
    <source>
        <dbReference type="ARBA" id="ARBA00022538"/>
    </source>
</evidence>
<evidence type="ECO:0000256" key="23">
    <source>
        <dbReference type="SAM" id="MobiDB-lite"/>
    </source>
</evidence>
<feature type="transmembrane region" description="Helical" evidence="24">
    <location>
        <begin position="73"/>
        <end position="92"/>
    </location>
</feature>
<evidence type="ECO:0000256" key="22">
    <source>
        <dbReference type="ARBA" id="ARBA00049499"/>
    </source>
</evidence>
<dbReference type="GO" id="GO:0008554">
    <property type="term" value="F:P-type sodium transporter activity"/>
    <property type="evidence" value="ECO:0007669"/>
    <property type="project" value="UniProtKB-EC"/>
</dbReference>
<dbReference type="SUPFAM" id="SSF81660">
    <property type="entry name" value="Metal cation-transporting ATPase, ATP-binding domain N"/>
    <property type="match status" value="1"/>
</dbReference>
<feature type="transmembrane region" description="Helical" evidence="24">
    <location>
        <begin position="98"/>
        <end position="118"/>
    </location>
</feature>
<evidence type="ECO:0000256" key="24">
    <source>
        <dbReference type="SAM" id="Phobius"/>
    </source>
</evidence>
<dbReference type="InterPro" id="IPR008250">
    <property type="entry name" value="ATPase_P-typ_transduc_dom_A_sf"/>
</dbReference>
<dbReference type="SUPFAM" id="SSF81665">
    <property type="entry name" value="Calcium ATPase, transmembrane domain M"/>
    <property type="match status" value="1"/>
</dbReference>
<comment type="catalytic activity">
    <reaction evidence="21">
        <text>K(+)(in) + ATP + H2O = K(+)(out) + ADP + phosphate + H(+)</text>
        <dbReference type="Rhea" id="RHEA:75815"/>
        <dbReference type="ChEBI" id="CHEBI:15377"/>
        <dbReference type="ChEBI" id="CHEBI:15378"/>
        <dbReference type="ChEBI" id="CHEBI:29103"/>
        <dbReference type="ChEBI" id="CHEBI:30616"/>
        <dbReference type="ChEBI" id="CHEBI:43474"/>
        <dbReference type="ChEBI" id="CHEBI:456216"/>
    </reaction>
</comment>
<keyword evidence="3" id="KW-0813">Transport</keyword>
<feature type="transmembrane region" description="Helical" evidence="24">
    <location>
        <begin position="898"/>
        <end position="920"/>
    </location>
</feature>